<reference evidence="2 3" key="1">
    <citation type="submission" date="2014-05" db="EMBL/GenBank/DDBJ databases">
        <title>ATOL: Assembling a taxonomically balanced genome-scale reconstruction of the evolutionary history of the Enterobacteriaceae.</title>
        <authorList>
            <person name="Plunkett G.III."/>
            <person name="Neeno-Eckwall E.C."/>
            <person name="Glasner J.D."/>
            <person name="Perna N.T."/>
        </authorList>
    </citation>
    <scope>NUCLEOTIDE SEQUENCE [LARGE SCALE GENOMIC DNA]</scope>
    <source>
        <strain evidence="2 3">ATCC 33320</strain>
    </source>
</reference>
<dbReference type="EMBL" id="JMPI01000076">
    <property type="protein sequence ID" value="KFC76695.1"/>
    <property type="molecule type" value="Genomic_DNA"/>
</dbReference>
<name>A0A085FZ00_9ENTR</name>
<proteinExistence type="predicted"/>
<evidence type="ECO:0000256" key="1">
    <source>
        <dbReference type="SAM" id="MobiDB-lite"/>
    </source>
</evidence>
<comment type="caution">
    <text evidence="2">The sequence shown here is derived from an EMBL/GenBank/DDBJ whole genome shotgun (WGS) entry which is preliminary data.</text>
</comment>
<organism evidence="2 3">
    <name type="scientific">Buttiauxella agrestis ATCC 33320</name>
    <dbReference type="NCBI Taxonomy" id="1006004"/>
    <lineage>
        <taxon>Bacteria</taxon>
        <taxon>Pseudomonadati</taxon>
        <taxon>Pseudomonadota</taxon>
        <taxon>Gammaproteobacteria</taxon>
        <taxon>Enterobacterales</taxon>
        <taxon>Enterobacteriaceae</taxon>
        <taxon>Buttiauxella</taxon>
    </lineage>
</organism>
<protein>
    <recommendedName>
        <fullName evidence="4">Replication protein</fullName>
    </recommendedName>
</protein>
<evidence type="ECO:0000313" key="2">
    <source>
        <dbReference type="EMBL" id="KFC76695.1"/>
    </source>
</evidence>
<sequence>MTNQVIHLRAAPVPQYRPSRRGEANRLRKGQSKTHRNYQPAFTGSTPRGMAAKVVARLKSHDWNRNPELVSLRRRGYTPWTRLFDSSFTPKPMRVSTRQESREALTALSLTLAANCDYNPDSDYMFEVMLPVEALARRMGVLHRYENGRLAYDVLLHALRVQEELDYLVIHRDHDTDSGQYKPMRIFLTEKFFTSRGITVDEIRQWLHKYRQWAIAQGLAESLSLRYEHHLLKMARMGIDIDRHHSLKNRLRKIKRWVVSPELREEKRRVTQDLGAQIDALDQKMRRVGKSSENDRHWKAWVRWSTSPDAPLYRVREIERAVEHEHPDLKRLDKEKYYRLLLEKAGAH</sequence>
<evidence type="ECO:0000313" key="3">
    <source>
        <dbReference type="Proteomes" id="UP000028653"/>
    </source>
</evidence>
<dbReference type="AlphaFoldDB" id="A0A085FZ00"/>
<keyword evidence="3" id="KW-1185">Reference proteome</keyword>
<dbReference type="Proteomes" id="UP000028653">
    <property type="component" value="Unassembled WGS sequence"/>
</dbReference>
<evidence type="ECO:0008006" key="4">
    <source>
        <dbReference type="Google" id="ProtNLM"/>
    </source>
</evidence>
<dbReference type="RefSeq" id="WP_081908441.1">
    <property type="nucleotide sequence ID" value="NZ_JMPI01000076.1"/>
</dbReference>
<gene>
    <name evidence="2" type="ORF">GBAG_4330</name>
</gene>
<dbReference type="OrthoDB" id="6440916at2"/>
<dbReference type="eggNOG" id="ENOG5033S34">
    <property type="taxonomic scope" value="Bacteria"/>
</dbReference>
<accession>A0A085FZ00</accession>
<feature type="compositionally biased region" description="Basic residues" evidence="1">
    <location>
        <begin position="27"/>
        <end position="36"/>
    </location>
</feature>
<feature type="region of interest" description="Disordered" evidence="1">
    <location>
        <begin position="17"/>
        <end position="46"/>
    </location>
</feature>